<dbReference type="AlphaFoldDB" id="A0A843WWW7"/>
<name>A0A843WWW7_COLES</name>
<proteinExistence type="predicted"/>
<gene>
    <name evidence="1" type="ORF">Taro_041302</name>
</gene>
<dbReference type="Proteomes" id="UP000652761">
    <property type="component" value="Unassembled WGS sequence"/>
</dbReference>
<accession>A0A843WWW7</accession>
<sequence length="117" mass="13387">MHDEVKLRIKHIAYLLDVPKKNLLHAKQNGVLGRKAPVGRSSPSLSRVDRSHLKDLVAKVGRHVYTRNGVLTDIKSFGTVQLGYAIKKLDGRHYQEYRLTPIPWNLYTDSRISVRES</sequence>
<dbReference type="SUPFAM" id="SSF54995">
    <property type="entry name" value="Ribosomal protein S6"/>
    <property type="match status" value="1"/>
</dbReference>
<evidence type="ECO:0000313" key="2">
    <source>
        <dbReference type="Proteomes" id="UP000652761"/>
    </source>
</evidence>
<dbReference type="EMBL" id="NMUH01004123">
    <property type="protein sequence ID" value="MQM08444.1"/>
    <property type="molecule type" value="Genomic_DNA"/>
</dbReference>
<reference evidence="1" key="1">
    <citation type="submission" date="2017-07" db="EMBL/GenBank/DDBJ databases">
        <title>Taro Niue Genome Assembly and Annotation.</title>
        <authorList>
            <person name="Atibalentja N."/>
            <person name="Keating K."/>
            <person name="Fields C.J."/>
        </authorList>
    </citation>
    <scope>NUCLEOTIDE SEQUENCE</scope>
    <source>
        <strain evidence="1">Niue_2</strain>
        <tissue evidence="1">Leaf</tissue>
    </source>
</reference>
<organism evidence="1 2">
    <name type="scientific">Colocasia esculenta</name>
    <name type="common">Wild taro</name>
    <name type="synonym">Arum esculentum</name>
    <dbReference type="NCBI Taxonomy" id="4460"/>
    <lineage>
        <taxon>Eukaryota</taxon>
        <taxon>Viridiplantae</taxon>
        <taxon>Streptophyta</taxon>
        <taxon>Embryophyta</taxon>
        <taxon>Tracheophyta</taxon>
        <taxon>Spermatophyta</taxon>
        <taxon>Magnoliopsida</taxon>
        <taxon>Liliopsida</taxon>
        <taxon>Araceae</taxon>
        <taxon>Aroideae</taxon>
        <taxon>Colocasieae</taxon>
        <taxon>Colocasia</taxon>
    </lineage>
</organism>
<dbReference type="GO" id="GO:0006412">
    <property type="term" value="P:translation"/>
    <property type="evidence" value="ECO:0007669"/>
    <property type="project" value="InterPro"/>
</dbReference>
<comment type="caution">
    <text evidence="1">The sequence shown here is derived from an EMBL/GenBank/DDBJ whole genome shotgun (WGS) entry which is preliminary data.</text>
</comment>
<evidence type="ECO:0000313" key="1">
    <source>
        <dbReference type="EMBL" id="MQM08444.1"/>
    </source>
</evidence>
<protein>
    <submittedName>
        <fullName evidence="1">Uncharacterized protein</fullName>
    </submittedName>
</protein>
<keyword evidence="2" id="KW-1185">Reference proteome</keyword>
<dbReference type="GO" id="GO:0005840">
    <property type="term" value="C:ribosome"/>
    <property type="evidence" value="ECO:0007669"/>
    <property type="project" value="InterPro"/>
</dbReference>
<dbReference type="InterPro" id="IPR035980">
    <property type="entry name" value="Ribosomal_bS6_sf"/>
</dbReference>
<dbReference type="OrthoDB" id="10259681at2759"/>
<dbReference type="GO" id="GO:0019843">
    <property type="term" value="F:rRNA binding"/>
    <property type="evidence" value="ECO:0007669"/>
    <property type="project" value="InterPro"/>
</dbReference>
<dbReference type="GO" id="GO:0003735">
    <property type="term" value="F:structural constituent of ribosome"/>
    <property type="evidence" value="ECO:0007669"/>
    <property type="project" value="InterPro"/>
</dbReference>